<dbReference type="Gene3D" id="3.50.50.60">
    <property type="entry name" value="FAD/NAD(P)-binding domain"/>
    <property type="match status" value="2"/>
</dbReference>
<keyword evidence="5" id="KW-1185">Reference proteome</keyword>
<gene>
    <name evidence="4" type="ORF">ACJDT4_01855</name>
</gene>
<keyword evidence="2" id="KW-0560">Oxidoreductase</keyword>
<dbReference type="SUPFAM" id="SSF51905">
    <property type="entry name" value="FAD/NAD(P)-binding domain"/>
    <property type="match status" value="1"/>
</dbReference>
<dbReference type="PRINTS" id="PR00368">
    <property type="entry name" value="FADPNR"/>
</dbReference>
<evidence type="ECO:0000313" key="4">
    <source>
        <dbReference type="EMBL" id="MFL0249151.1"/>
    </source>
</evidence>
<protein>
    <submittedName>
        <fullName evidence="4">NAD(P)/FAD-dependent oxidoreductase</fullName>
    </submittedName>
</protein>
<name>A0ABW8T9W0_9CLOT</name>
<dbReference type="InterPro" id="IPR023753">
    <property type="entry name" value="FAD/NAD-binding_dom"/>
</dbReference>
<keyword evidence="1" id="KW-0285">Flavoprotein</keyword>
<dbReference type="PRINTS" id="PR00469">
    <property type="entry name" value="PNDRDTASEII"/>
</dbReference>
<evidence type="ECO:0000313" key="5">
    <source>
        <dbReference type="Proteomes" id="UP001623592"/>
    </source>
</evidence>
<dbReference type="Proteomes" id="UP001623592">
    <property type="component" value="Unassembled WGS sequence"/>
</dbReference>
<organism evidence="4 5">
    <name type="scientific">Clostridium neuense</name>
    <dbReference type="NCBI Taxonomy" id="1728934"/>
    <lineage>
        <taxon>Bacteria</taxon>
        <taxon>Bacillati</taxon>
        <taxon>Bacillota</taxon>
        <taxon>Clostridia</taxon>
        <taxon>Eubacteriales</taxon>
        <taxon>Clostridiaceae</taxon>
        <taxon>Clostridium</taxon>
    </lineage>
</organism>
<dbReference type="InterPro" id="IPR050097">
    <property type="entry name" value="Ferredoxin-NADP_redctase_2"/>
</dbReference>
<comment type="caution">
    <text evidence="4">The sequence shown here is derived from an EMBL/GenBank/DDBJ whole genome shotgun (WGS) entry which is preliminary data.</text>
</comment>
<evidence type="ECO:0000256" key="2">
    <source>
        <dbReference type="ARBA" id="ARBA00023002"/>
    </source>
</evidence>
<feature type="domain" description="FAD/NAD(P)-binding" evidence="3">
    <location>
        <begin position="4"/>
        <end position="270"/>
    </location>
</feature>
<dbReference type="Pfam" id="PF07992">
    <property type="entry name" value="Pyr_redox_2"/>
    <property type="match status" value="1"/>
</dbReference>
<dbReference type="RefSeq" id="WP_406785825.1">
    <property type="nucleotide sequence ID" value="NZ_JBJIAA010000001.1"/>
</dbReference>
<dbReference type="EMBL" id="JBJIAA010000001">
    <property type="protein sequence ID" value="MFL0249151.1"/>
    <property type="molecule type" value="Genomic_DNA"/>
</dbReference>
<evidence type="ECO:0000256" key="1">
    <source>
        <dbReference type="ARBA" id="ARBA00022630"/>
    </source>
</evidence>
<proteinExistence type="predicted"/>
<sequence length="286" mass="31696">MDRYDIAIIGSGPAGLEAAINAKIRNKKTIVFGNDNLSKSLVLAPKINNYLGFFGLPGTELKNKFKEHIDKMDIAINAEKVNNIYAMGEYFSIMTSKENYEAKTVILALGMEHTKPVKGEDILLGRGVGYCATCDAPLYKEKIVAIIGYNKEAESEANYVSEIASKVYYVPMYKDEYQLNSNIELVKDSPVEIIGQNKVEKLILRSTEIATDGVFVLKDSAPPEQLVPGLEMEDKHIKVNRKMETNIQGCYAAGDCTGRPYQYMKAAGEGQVAALNAVEYLNQNRE</sequence>
<accession>A0ABW8T9W0</accession>
<reference evidence="4 5" key="1">
    <citation type="submission" date="2024-11" db="EMBL/GenBank/DDBJ databases">
        <authorList>
            <person name="Heng Y.C."/>
            <person name="Lim A.C.H."/>
            <person name="Lee J.K.Y."/>
            <person name="Kittelmann S."/>
        </authorList>
    </citation>
    <scope>NUCLEOTIDE SEQUENCE [LARGE SCALE GENOMIC DNA]</scope>
    <source>
        <strain evidence="4 5">WILCCON 0114</strain>
    </source>
</reference>
<dbReference type="InterPro" id="IPR036188">
    <property type="entry name" value="FAD/NAD-bd_sf"/>
</dbReference>
<evidence type="ECO:0000259" key="3">
    <source>
        <dbReference type="Pfam" id="PF07992"/>
    </source>
</evidence>
<dbReference type="PANTHER" id="PTHR48105">
    <property type="entry name" value="THIOREDOXIN REDUCTASE 1-RELATED-RELATED"/>
    <property type="match status" value="1"/>
</dbReference>